<evidence type="ECO:0000313" key="10">
    <source>
        <dbReference type="Proteomes" id="UP001344906"/>
    </source>
</evidence>
<comment type="caution">
    <text evidence="9">The sequence shown here is derived from an EMBL/GenBank/DDBJ whole genome shotgun (WGS) entry which is preliminary data.</text>
</comment>
<dbReference type="CDD" id="cd06173">
    <property type="entry name" value="MFS_MefA_like"/>
    <property type="match status" value="1"/>
</dbReference>
<dbReference type="RefSeq" id="WP_338258180.1">
    <property type="nucleotide sequence ID" value="NZ_BSRI01000002.1"/>
</dbReference>
<dbReference type="Gene3D" id="1.20.1250.20">
    <property type="entry name" value="MFS general substrate transporter like domains"/>
    <property type="match status" value="1"/>
</dbReference>
<keyword evidence="5 7" id="KW-1133">Transmembrane helix</keyword>
<evidence type="ECO:0000259" key="8">
    <source>
        <dbReference type="PROSITE" id="PS50850"/>
    </source>
</evidence>
<feature type="transmembrane region" description="Helical" evidence="7">
    <location>
        <begin position="323"/>
        <end position="343"/>
    </location>
</feature>
<keyword evidence="4 7" id="KW-0812">Transmembrane</keyword>
<feature type="transmembrane region" description="Helical" evidence="7">
    <location>
        <begin position="80"/>
        <end position="103"/>
    </location>
</feature>
<keyword evidence="3" id="KW-1003">Cell membrane</keyword>
<name>A0ABQ6G6M2_9CHLR</name>
<feature type="transmembrane region" description="Helical" evidence="7">
    <location>
        <begin position="267"/>
        <end position="284"/>
    </location>
</feature>
<dbReference type="PRINTS" id="PR01988">
    <property type="entry name" value="EXPORTERBACE"/>
</dbReference>
<dbReference type="InterPro" id="IPR020846">
    <property type="entry name" value="MFS_dom"/>
</dbReference>
<evidence type="ECO:0000256" key="4">
    <source>
        <dbReference type="ARBA" id="ARBA00022692"/>
    </source>
</evidence>
<dbReference type="EMBL" id="BSRI01000002">
    <property type="protein sequence ID" value="GLV60943.1"/>
    <property type="molecule type" value="Genomic_DNA"/>
</dbReference>
<dbReference type="PROSITE" id="PS50850">
    <property type="entry name" value="MFS"/>
    <property type="match status" value="1"/>
</dbReference>
<feature type="transmembrane region" description="Helical" evidence="7">
    <location>
        <begin position="233"/>
        <end position="255"/>
    </location>
</feature>
<keyword evidence="6 7" id="KW-0472">Membrane</keyword>
<dbReference type="PANTHER" id="PTHR23513:SF6">
    <property type="entry name" value="MAJOR FACILITATOR SUPERFAMILY ASSOCIATED DOMAIN-CONTAINING PROTEIN"/>
    <property type="match status" value="1"/>
</dbReference>
<feature type="transmembrane region" description="Helical" evidence="7">
    <location>
        <begin position="296"/>
        <end position="317"/>
    </location>
</feature>
<dbReference type="InterPro" id="IPR010290">
    <property type="entry name" value="TM_effector"/>
</dbReference>
<comment type="subcellular location">
    <subcellularLocation>
        <location evidence="1">Cell membrane</location>
        <topology evidence="1">Multi-pass membrane protein</topology>
    </subcellularLocation>
</comment>
<dbReference type="SUPFAM" id="SSF103473">
    <property type="entry name" value="MFS general substrate transporter"/>
    <property type="match status" value="1"/>
</dbReference>
<dbReference type="Proteomes" id="UP001344906">
    <property type="component" value="Unassembled WGS sequence"/>
</dbReference>
<sequence length="431" mass="46412">MFSVLRNRNFALLWSGELISTLGDWLMVLALPFYIFDLTNSVLATGGTFIAMSVPRLLLGSLGGVFADRWDRRLVMITTNLLRAAILLLLLLVHSPSLLWLIYTVTLLESAISQFFMPAKNALIPQIVSSQELVAANSLDSFSEAVTRLLGPTIGGALYAFLGIISIVAIDSSSYLIAALCLLLITFRPQVRAQAAAPSGEETQVTPKALWLNLWHELVDGLRVVRKEPVLRAIFTGMGVMMVGEGILDVLLVAFTREILHGNASTLGWIMAAQGVGALLASVVSQQVIHRLQPRYLIMLSFGIMGLFLIIIINTPIFAIDLVLMAIIGALLVWGMVTAQTLMQKTTSDSYRGRVFGSYNTVLSLMVLIGMGISSVCAGLFSTAVLLDISGAIFALSALPFIKIPAMSLASIPSPTELPALAESPIPVKPS</sequence>
<dbReference type="PANTHER" id="PTHR23513">
    <property type="entry name" value="INTEGRAL MEMBRANE EFFLUX PROTEIN-RELATED"/>
    <property type="match status" value="1"/>
</dbReference>
<evidence type="ECO:0000256" key="3">
    <source>
        <dbReference type="ARBA" id="ARBA00022475"/>
    </source>
</evidence>
<protein>
    <submittedName>
        <fullName evidence="9">MFS transporter</fullName>
    </submittedName>
</protein>
<organism evidence="9 10">
    <name type="scientific">Dictyobacter halimunensis</name>
    <dbReference type="NCBI Taxonomy" id="3026934"/>
    <lineage>
        <taxon>Bacteria</taxon>
        <taxon>Bacillati</taxon>
        <taxon>Chloroflexota</taxon>
        <taxon>Ktedonobacteria</taxon>
        <taxon>Ktedonobacterales</taxon>
        <taxon>Dictyobacteraceae</taxon>
        <taxon>Dictyobacter</taxon>
    </lineage>
</organism>
<evidence type="ECO:0000256" key="7">
    <source>
        <dbReference type="SAM" id="Phobius"/>
    </source>
</evidence>
<proteinExistence type="predicted"/>
<accession>A0ABQ6G6M2</accession>
<feature type="transmembrane region" description="Helical" evidence="7">
    <location>
        <begin position="158"/>
        <end position="185"/>
    </location>
</feature>
<dbReference type="InterPro" id="IPR036259">
    <property type="entry name" value="MFS_trans_sf"/>
</dbReference>
<keyword evidence="10" id="KW-1185">Reference proteome</keyword>
<feature type="transmembrane region" description="Helical" evidence="7">
    <location>
        <begin position="12"/>
        <end position="35"/>
    </location>
</feature>
<evidence type="ECO:0000256" key="1">
    <source>
        <dbReference type="ARBA" id="ARBA00004651"/>
    </source>
</evidence>
<feature type="domain" description="Major facilitator superfamily (MFS) profile" evidence="8">
    <location>
        <begin position="9"/>
        <end position="403"/>
    </location>
</feature>
<evidence type="ECO:0000313" key="9">
    <source>
        <dbReference type="EMBL" id="GLV60943.1"/>
    </source>
</evidence>
<gene>
    <name evidence="9" type="ORF">KDH_77610</name>
</gene>
<reference evidence="9 10" key="1">
    <citation type="submission" date="2023-02" db="EMBL/GenBank/DDBJ databases">
        <title>Dictyobacter halimunensis sp. nov., a new member of the class Ktedonobacteria from forest soil in a geothermal area.</title>
        <authorList>
            <person name="Rachmania M.K."/>
            <person name="Ningsih F."/>
            <person name="Sakai Y."/>
            <person name="Yabe S."/>
            <person name="Yokota A."/>
            <person name="Sjamsuridzal W."/>
        </authorList>
    </citation>
    <scope>NUCLEOTIDE SEQUENCE [LARGE SCALE GENOMIC DNA]</scope>
    <source>
        <strain evidence="9 10">S3.2.2.5</strain>
    </source>
</reference>
<evidence type="ECO:0000256" key="5">
    <source>
        <dbReference type="ARBA" id="ARBA00022989"/>
    </source>
</evidence>
<feature type="transmembrane region" description="Helical" evidence="7">
    <location>
        <begin position="355"/>
        <end position="374"/>
    </location>
</feature>
<feature type="transmembrane region" description="Helical" evidence="7">
    <location>
        <begin position="41"/>
        <end position="59"/>
    </location>
</feature>
<evidence type="ECO:0000256" key="6">
    <source>
        <dbReference type="ARBA" id="ARBA00023136"/>
    </source>
</evidence>
<keyword evidence="2" id="KW-0813">Transport</keyword>
<dbReference type="Pfam" id="PF05977">
    <property type="entry name" value="MFS_3"/>
    <property type="match status" value="1"/>
</dbReference>
<evidence type="ECO:0000256" key="2">
    <source>
        <dbReference type="ARBA" id="ARBA00022448"/>
    </source>
</evidence>
<dbReference type="InterPro" id="IPR022324">
    <property type="entry name" value="Bacilysin_exporter_BacE_put"/>
</dbReference>
<feature type="transmembrane region" description="Helical" evidence="7">
    <location>
        <begin position="380"/>
        <end position="402"/>
    </location>
</feature>